<keyword evidence="3" id="KW-1185">Reference proteome</keyword>
<protein>
    <submittedName>
        <fullName evidence="4">Uncharacterized protein LOC109129930</fullName>
    </submittedName>
</protein>
<feature type="compositionally biased region" description="Polar residues" evidence="1">
    <location>
        <begin position="21"/>
        <end position="33"/>
    </location>
</feature>
<dbReference type="Pfam" id="PF26133">
    <property type="entry name" value="DUF8039"/>
    <property type="match status" value="1"/>
</dbReference>
<sequence>MPVNIVAAEKIRKAAELESVPHSTTTNPKSDGLSQLLGADNPGRLSAMGRGMSMKKLSLFQVNRPNSYKVLVETAIKPDAFLWRPTTNILNMEQAVGEMLAWPDDNCILQEDNAPKSPNTAFANKCTLLNWRGNEEVAVDEGRWQSKESDALVNGLPIGPNAVKVLVDVVLKPETFLWRPTTEISIIEDCLKTFVAWPASRVVFETTTDESPLSKSQIPTPNMQTVSSHNQISEATPSAPVKKAKNVIDSPVRRSPRKKKESVSKENQKCKLLDITVKKRVVAEGHWSSNNPDQVVYCAPLGPNAVHVWIDVVKVNDVAV</sequence>
<dbReference type="RefSeq" id="XP_019094521.1">
    <property type="nucleotide sequence ID" value="XM_019238976.1"/>
</dbReference>
<reference evidence="3" key="1">
    <citation type="journal article" date="2014" name="Nat. Commun.">
        <title>The emerging biofuel crop Camelina sativa retains a highly undifferentiated hexaploid genome structure.</title>
        <authorList>
            <person name="Kagale S."/>
            <person name="Koh C."/>
            <person name="Nixon J."/>
            <person name="Bollina V."/>
            <person name="Clarke W.E."/>
            <person name="Tuteja R."/>
            <person name="Spillane C."/>
            <person name="Robinson S.J."/>
            <person name="Links M.G."/>
            <person name="Clarke C."/>
            <person name="Higgins E.E."/>
            <person name="Huebert T."/>
            <person name="Sharpe A.G."/>
            <person name="Parkin I.A."/>
        </authorList>
    </citation>
    <scope>NUCLEOTIDE SEQUENCE [LARGE SCALE GENOMIC DNA]</scope>
    <source>
        <strain evidence="3">cv. DH55</strain>
    </source>
</reference>
<proteinExistence type="predicted"/>
<evidence type="ECO:0000313" key="3">
    <source>
        <dbReference type="Proteomes" id="UP000694864"/>
    </source>
</evidence>
<organism evidence="3 4">
    <name type="scientific">Camelina sativa</name>
    <name type="common">False flax</name>
    <name type="synonym">Myagrum sativum</name>
    <dbReference type="NCBI Taxonomy" id="90675"/>
    <lineage>
        <taxon>Eukaryota</taxon>
        <taxon>Viridiplantae</taxon>
        <taxon>Streptophyta</taxon>
        <taxon>Embryophyta</taxon>
        <taxon>Tracheophyta</taxon>
        <taxon>Spermatophyta</taxon>
        <taxon>Magnoliopsida</taxon>
        <taxon>eudicotyledons</taxon>
        <taxon>Gunneridae</taxon>
        <taxon>Pentapetalae</taxon>
        <taxon>rosids</taxon>
        <taxon>malvids</taxon>
        <taxon>Brassicales</taxon>
        <taxon>Brassicaceae</taxon>
        <taxon>Camelineae</taxon>
        <taxon>Camelina</taxon>
    </lineage>
</organism>
<evidence type="ECO:0000259" key="2">
    <source>
        <dbReference type="Pfam" id="PF26133"/>
    </source>
</evidence>
<name>A0ABM1R683_CAMSA</name>
<accession>A0ABM1R683</accession>
<evidence type="ECO:0000313" key="4">
    <source>
        <dbReference type="RefSeq" id="XP_019094521.1"/>
    </source>
</evidence>
<feature type="domain" description="DUF8039" evidence="2">
    <location>
        <begin position="123"/>
        <end position="204"/>
    </location>
</feature>
<feature type="region of interest" description="Disordered" evidence="1">
    <location>
        <begin position="232"/>
        <end position="266"/>
    </location>
</feature>
<evidence type="ECO:0000256" key="1">
    <source>
        <dbReference type="SAM" id="MobiDB-lite"/>
    </source>
</evidence>
<feature type="region of interest" description="Disordered" evidence="1">
    <location>
        <begin position="17"/>
        <end position="36"/>
    </location>
</feature>
<dbReference type="PANTHER" id="PTHR33018:SF34">
    <property type="entry name" value="OS02G0472350 PROTEIN"/>
    <property type="match status" value="1"/>
</dbReference>
<dbReference type="InterPro" id="IPR058352">
    <property type="entry name" value="DUF8039"/>
</dbReference>
<dbReference type="GeneID" id="109129930"/>
<gene>
    <name evidence="4" type="primary">LOC109129930</name>
</gene>
<dbReference type="Proteomes" id="UP000694864">
    <property type="component" value="Chromosome 17"/>
</dbReference>
<dbReference type="PANTHER" id="PTHR33018">
    <property type="entry name" value="OS10G0338966 PROTEIN-RELATED"/>
    <property type="match status" value="1"/>
</dbReference>
<reference evidence="4" key="2">
    <citation type="submission" date="2025-08" db="UniProtKB">
        <authorList>
            <consortium name="RefSeq"/>
        </authorList>
    </citation>
    <scope>IDENTIFICATION</scope>
    <source>
        <tissue evidence="4">Leaf</tissue>
    </source>
</reference>